<name>A0A5C0B2N6_9BURK</name>
<proteinExistence type="predicted"/>
<protein>
    <submittedName>
        <fullName evidence="2">Uncharacterized protein</fullName>
    </submittedName>
</protein>
<feature type="compositionally biased region" description="Acidic residues" evidence="1">
    <location>
        <begin position="1"/>
        <end position="12"/>
    </location>
</feature>
<gene>
    <name evidence="2" type="ORF">FXN63_04500</name>
</gene>
<sequence>MDPSSDQDEDTSTPDVIHSPRTWRDVGWTAQVIKNEDDDGWAVSMTKDGEAEPALVGPWTMGRDKKNPKPLDTAAFNTLVKTAAEVLRRHEQQLHAIMHKNVVINTDAGRVRVTLDIVPDEYEPYALLTAFDAYDEQLAQVSVSPGFKLNVNSATSWIDADFKKPGR</sequence>
<dbReference type="Proteomes" id="UP000325161">
    <property type="component" value="Chromosome"/>
</dbReference>
<organism evidence="2 3">
    <name type="scientific">Pigmentiphaga aceris</name>
    <dbReference type="NCBI Taxonomy" id="1940612"/>
    <lineage>
        <taxon>Bacteria</taxon>
        <taxon>Pseudomonadati</taxon>
        <taxon>Pseudomonadota</taxon>
        <taxon>Betaproteobacteria</taxon>
        <taxon>Burkholderiales</taxon>
        <taxon>Alcaligenaceae</taxon>
        <taxon>Pigmentiphaga</taxon>
    </lineage>
</organism>
<feature type="region of interest" description="Disordered" evidence="1">
    <location>
        <begin position="1"/>
        <end position="21"/>
    </location>
</feature>
<dbReference type="OrthoDB" id="8896410at2"/>
<evidence type="ECO:0000313" key="3">
    <source>
        <dbReference type="Proteomes" id="UP000325161"/>
    </source>
</evidence>
<dbReference type="EMBL" id="CP043046">
    <property type="protein sequence ID" value="QEI09119.1"/>
    <property type="molecule type" value="Genomic_DNA"/>
</dbReference>
<dbReference type="KEGG" id="pacr:FXN63_04500"/>
<evidence type="ECO:0000313" key="2">
    <source>
        <dbReference type="EMBL" id="QEI09119.1"/>
    </source>
</evidence>
<evidence type="ECO:0000256" key="1">
    <source>
        <dbReference type="SAM" id="MobiDB-lite"/>
    </source>
</evidence>
<dbReference type="AlphaFoldDB" id="A0A5C0B2N6"/>
<reference evidence="2 3" key="1">
    <citation type="submission" date="2019-08" db="EMBL/GenBank/DDBJ databases">
        <title>Amphibian skin-associated Pigmentiphaga: genome sequence and occurrence across geography and hosts.</title>
        <authorList>
            <person name="Bletz M.C."/>
            <person name="Bunk B."/>
            <person name="Sproeer C."/>
            <person name="Biwer P."/>
            <person name="Reiter S."/>
            <person name="Rabemananjara F.C.E."/>
            <person name="Schulz S."/>
            <person name="Overmann J."/>
            <person name="Vences M."/>
        </authorList>
    </citation>
    <scope>NUCLEOTIDE SEQUENCE [LARGE SCALE GENOMIC DNA]</scope>
    <source>
        <strain evidence="2 3">Mada1488</strain>
    </source>
</reference>
<accession>A0A5C0B2N6</accession>
<keyword evidence="3" id="KW-1185">Reference proteome</keyword>
<dbReference type="RefSeq" id="WP_148818937.1">
    <property type="nucleotide sequence ID" value="NZ_CP043046.1"/>
</dbReference>